<dbReference type="GO" id="GO:0008113">
    <property type="term" value="F:peptide-methionine (S)-S-oxide reductase activity"/>
    <property type="evidence" value="ECO:0007669"/>
    <property type="project" value="UniProtKB-UniRule"/>
</dbReference>
<dbReference type="InterPro" id="IPR050162">
    <property type="entry name" value="MsrA_MetSO_reductase"/>
</dbReference>
<dbReference type="HAMAP" id="MF_01401">
    <property type="entry name" value="MsrA"/>
    <property type="match status" value="1"/>
</dbReference>
<protein>
    <recommendedName>
        <fullName evidence="4">Peptide methionine sulfoxide reductase MsrA</fullName>
        <shortName evidence="4">Protein-methionine-S-oxide reductase</shortName>
        <ecNumber evidence="4">1.8.4.11</ecNumber>
    </recommendedName>
    <alternativeName>
        <fullName evidence="4">Peptide-methionine (S)-S-oxide reductase</fullName>
        <shortName evidence="4">Peptide Met(O) reductase</shortName>
    </alternativeName>
</protein>
<dbReference type="NCBIfam" id="TIGR00401">
    <property type="entry name" value="msrA"/>
    <property type="match status" value="1"/>
</dbReference>
<evidence type="ECO:0000256" key="4">
    <source>
        <dbReference type="HAMAP-Rule" id="MF_01401"/>
    </source>
</evidence>
<dbReference type="Gene3D" id="3.30.1060.10">
    <property type="entry name" value="Peptide methionine sulphoxide reductase MsrA"/>
    <property type="match status" value="1"/>
</dbReference>
<comment type="catalytic activity">
    <reaction evidence="3 4">
        <text>[thioredoxin]-disulfide + L-methionine + H2O = L-methionine (S)-S-oxide + [thioredoxin]-dithiol</text>
        <dbReference type="Rhea" id="RHEA:19993"/>
        <dbReference type="Rhea" id="RHEA-COMP:10698"/>
        <dbReference type="Rhea" id="RHEA-COMP:10700"/>
        <dbReference type="ChEBI" id="CHEBI:15377"/>
        <dbReference type="ChEBI" id="CHEBI:29950"/>
        <dbReference type="ChEBI" id="CHEBI:50058"/>
        <dbReference type="ChEBI" id="CHEBI:57844"/>
        <dbReference type="ChEBI" id="CHEBI:58772"/>
        <dbReference type="EC" id="1.8.4.11"/>
    </reaction>
</comment>
<evidence type="ECO:0000313" key="6">
    <source>
        <dbReference type="EMBL" id="RDU66193.1"/>
    </source>
</evidence>
<dbReference type="EMBL" id="NXLT01000008">
    <property type="protein sequence ID" value="RDU66193.1"/>
    <property type="molecule type" value="Genomic_DNA"/>
</dbReference>
<dbReference type="AlphaFoldDB" id="A0A3D8IM45"/>
<evidence type="ECO:0000256" key="3">
    <source>
        <dbReference type="ARBA" id="ARBA00048782"/>
    </source>
</evidence>
<dbReference type="Pfam" id="PF01625">
    <property type="entry name" value="PMSR"/>
    <property type="match status" value="1"/>
</dbReference>
<evidence type="ECO:0000259" key="5">
    <source>
        <dbReference type="Pfam" id="PF01625"/>
    </source>
</evidence>
<dbReference type="RefSeq" id="WP_115571559.1">
    <property type="nucleotide sequence ID" value="NZ_NXLT01000008.1"/>
</dbReference>
<feature type="domain" description="Peptide methionine sulphoxide reductase MsrA" evidence="5">
    <location>
        <begin position="5"/>
        <end position="156"/>
    </location>
</feature>
<dbReference type="GO" id="GO:0033744">
    <property type="term" value="F:L-methionine:thioredoxin-disulfide S-oxidoreductase activity"/>
    <property type="evidence" value="ECO:0007669"/>
    <property type="project" value="RHEA"/>
</dbReference>
<dbReference type="PANTHER" id="PTHR42799">
    <property type="entry name" value="MITOCHONDRIAL PEPTIDE METHIONINE SULFOXIDE REDUCTASE"/>
    <property type="match status" value="1"/>
</dbReference>
<organism evidence="6 7">
    <name type="scientific">Helicobacter equorum</name>
    <dbReference type="NCBI Taxonomy" id="361872"/>
    <lineage>
        <taxon>Bacteria</taxon>
        <taxon>Pseudomonadati</taxon>
        <taxon>Campylobacterota</taxon>
        <taxon>Epsilonproteobacteria</taxon>
        <taxon>Campylobacterales</taxon>
        <taxon>Helicobacteraceae</taxon>
        <taxon>Helicobacter</taxon>
    </lineage>
</organism>
<evidence type="ECO:0000256" key="2">
    <source>
        <dbReference type="ARBA" id="ARBA00047806"/>
    </source>
</evidence>
<feature type="active site" evidence="4">
    <location>
        <position position="12"/>
    </location>
</feature>
<comment type="catalytic activity">
    <reaction evidence="2 4">
        <text>L-methionyl-[protein] + [thioredoxin]-disulfide + H2O = L-methionyl-(S)-S-oxide-[protein] + [thioredoxin]-dithiol</text>
        <dbReference type="Rhea" id="RHEA:14217"/>
        <dbReference type="Rhea" id="RHEA-COMP:10698"/>
        <dbReference type="Rhea" id="RHEA-COMP:10700"/>
        <dbReference type="Rhea" id="RHEA-COMP:12313"/>
        <dbReference type="Rhea" id="RHEA-COMP:12315"/>
        <dbReference type="ChEBI" id="CHEBI:15377"/>
        <dbReference type="ChEBI" id="CHEBI:16044"/>
        <dbReference type="ChEBI" id="CHEBI:29950"/>
        <dbReference type="ChEBI" id="CHEBI:44120"/>
        <dbReference type="ChEBI" id="CHEBI:50058"/>
        <dbReference type="EC" id="1.8.4.11"/>
    </reaction>
</comment>
<comment type="function">
    <text evidence="4">Has an important function as a repair enzyme for proteins that have been inactivated by oxidation. Catalyzes the reversible oxidation-reduction of methionine sulfoxide in proteins to methionine.</text>
</comment>
<comment type="caution">
    <text evidence="6">The sequence shown here is derived from an EMBL/GenBank/DDBJ whole genome shotgun (WGS) entry which is preliminary data.</text>
</comment>
<dbReference type="InterPro" id="IPR002569">
    <property type="entry name" value="Met_Sox_Rdtase_MsrA_dom"/>
</dbReference>
<dbReference type="GO" id="GO:0034599">
    <property type="term" value="P:cellular response to oxidative stress"/>
    <property type="evidence" value="ECO:0007669"/>
    <property type="project" value="TreeGrafter"/>
</dbReference>
<accession>A0A3D8IM45</accession>
<evidence type="ECO:0000313" key="7">
    <source>
        <dbReference type="Proteomes" id="UP000256514"/>
    </source>
</evidence>
<dbReference type="SUPFAM" id="SSF55068">
    <property type="entry name" value="Peptide methionine sulfoxide reductase"/>
    <property type="match status" value="1"/>
</dbReference>
<dbReference type="InterPro" id="IPR036509">
    <property type="entry name" value="Met_Sox_Rdtase_MsrA_sf"/>
</dbReference>
<proteinExistence type="inferred from homology"/>
<dbReference type="PANTHER" id="PTHR42799:SF2">
    <property type="entry name" value="MITOCHONDRIAL PEPTIDE METHIONINE SULFOXIDE REDUCTASE"/>
    <property type="match status" value="1"/>
</dbReference>
<comment type="similarity">
    <text evidence="4">Belongs to the MsrA Met sulfoxide reductase family.</text>
</comment>
<evidence type="ECO:0000256" key="1">
    <source>
        <dbReference type="ARBA" id="ARBA00023002"/>
    </source>
</evidence>
<dbReference type="GO" id="GO:0005737">
    <property type="term" value="C:cytoplasm"/>
    <property type="evidence" value="ECO:0007669"/>
    <property type="project" value="TreeGrafter"/>
</dbReference>
<reference evidence="6 7" key="1">
    <citation type="submission" date="2018-04" db="EMBL/GenBank/DDBJ databases">
        <title>Novel Campyloabacter and Helicobacter Species and Strains.</title>
        <authorList>
            <person name="Mannion A.J."/>
            <person name="Shen Z."/>
            <person name="Fox J.G."/>
        </authorList>
    </citation>
    <scope>NUCLEOTIDE SEQUENCE [LARGE SCALE GENOMIC DNA]</scope>
    <source>
        <strain evidence="6 7">MIT 12-6600</strain>
    </source>
</reference>
<keyword evidence="7" id="KW-1185">Reference proteome</keyword>
<dbReference type="Proteomes" id="UP000256514">
    <property type="component" value="Unassembled WGS sequence"/>
</dbReference>
<name>A0A3D8IM45_9HELI</name>
<keyword evidence="1 4" id="KW-0560">Oxidoreductase</keyword>
<dbReference type="OrthoDB" id="4174719at2"/>
<sequence>MTREEIYLAGGCFWGLQRYFDLIDGVCETRVGYANSLIPNPSYEQVCSHSTNAVEALYVIYDPKVLSLENLLGRFFAVIDPTALNYQAHDFGTQYRNGIYTNNAAILPQIREFIATHIAPLYTKEVVTEVMILQNFYLAESYHQKYLLKNPNGYCHIDISEITRIEP</sequence>
<gene>
    <name evidence="4 6" type="primary">msrA</name>
    <name evidence="6" type="ORF">CQA54_07955</name>
</gene>
<dbReference type="EC" id="1.8.4.11" evidence="4"/>